<comment type="caution">
    <text evidence="6">The sequence shown here is derived from an EMBL/GenBank/DDBJ whole genome shotgun (WGS) entry which is preliminary data.</text>
</comment>
<feature type="chain" id="PRO_5045825426" description="Carbohydrate-binding module family 96 domain-containing protein" evidence="4">
    <location>
        <begin position="35"/>
        <end position="639"/>
    </location>
</feature>
<keyword evidence="2" id="KW-0964">Secreted</keyword>
<gene>
    <name evidence="6" type="ORF">GCM10023176_25760</name>
</gene>
<dbReference type="InterPro" id="IPR055372">
    <property type="entry name" value="CBM96"/>
</dbReference>
<evidence type="ECO:0000313" key="6">
    <source>
        <dbReference type="EMBL" id="GAA4569360.1"/>
    </source>
</evidence>
<evidence type="ECO:0000256" key="4">
    <source>
        <dbReference type="SAM" id="SignalP"/>
    </source>
</evidence>
<sequence length="639" mass="69199">MIRTGPRRGLTGALALALGAAGLAVVSTATPAVAAPHYDSTPSVQIGWTDSATPKTAYPWNDETHMPLGTRVDDEGKSHTSRIYATFDLSSYEDRKIYGGTVFIQEYSAGDCAKRAIEIWRTEPVSETPTWNRAPKPLAKLDEILTPEWCPKANISFDVTAAVQDAVAQQQRLITFEIRVPEQYESDPAYGRRLNWYRSVGLTTKYNSVPKVDNKHLYNGGFPCTPAQPYSRLGGFANVLQAVGTDADPNDERGLTTEFAIWPADEPEARKVFSKEYGISGRVNTVNLPEGTLVDGESYAWQARVSDRVDFSSWSKKCYFTYDGTRPTAPTVTSANYPSSNTGQWAPAGAPAVFTFSGNGNTDVAGFQYSWNDLGVNVCEASGDLGQWVCRDPFSLPNTVRADAPGGSATVTLNPVGSGPQRLTVRSIDLAGNVSAATVYETLVRWSAPEVRVENGEPQWGQEVVLKLVPANGVTGVREYEVTLDNGEPQTRPADEDGTARFSFTATNPNGHSLKVRSRSENGFVSQEATWSAYFWPGPGVKSDVYVQTPDGSPVGGVGVQGSFTFSPPPGWTDTAAYRYSFIDGEELTEVAAGADGRATITWTPTTSGWVTLTVFAVKPDGTWSEYGNWYSFEVAATS</sequence>
<dbReference type="PROSITE" id="PS51318">
    <property type="entry name" value="TAT"/>
    <property type="match status" value="1"/>
</dbReference>
<evidence type="ECO:0000256" key="3">
    <source>
        <dbReference type="ARBA" id="ARBA00022729"/>
    </source>
</evidence>
<accession>A0ABP8SHR1</accession>
<dbReference type="RefSeq" id="WP_346119286.1">
    <property type="nucleotide sequence ID" value="NZ_BAABGU010000012.1"/>
</dbReference>
<protein>
    <recommendedName>
        <fullName evidence="5">Carbohydrate-binding module family 96 domain-containing protein</fullName>
    </recommendedName>
</protein>
<keyword evidence="3 4" id="KW-0732">Signal</keyword>
<dbReference type="InterPro" id="IPR006311">
    <property type="entry name" value="TAT_signal"/>
</dbReference>
<feature type="signal peptide" evidence="4">
    <location>
        <begin position="1"/>
        <end position="34"/>
    </location>
</feature>
<proteinExistence type="predicted"/>
<evidence type="ECO:0000256" key="2">
    <source>
        <dbReference type="ARBA" id="ARBA00022525"/>
    </source>
</evidence>
<organism evidence="6 7">
    <name type="scientific">Micromonospora coerulea</name>
    <dbReference type="NCBI Taxonomy" id="47856"/>
    <lineage>
        <taxon>Bacteria</taxon>
        <taxon>Bacillati</taxon>
        <taxon>Actinomycetota</taxon>
        <taxon>Actinomycetes</taxon>
        <taxon>Micromonosporales</taxon>
        <taxon>Micromonosporaceae</taxon>
        <taxon>Micromonospora</taxon>
    </lineage>
</organism>
<evidence type="ECO:0000259" key="5">
    <source>
        <dbReference type="Pfam" id="PF24517"/>
    </source>
</evidence>
<dbReference type="Pfam" id="PF24517">
    <property type="entry name" value="CBM96"/>
    <property type="match status" value="1"/>
</dbReference>
<dbReference type="Proteomes" id="UP001500307">
    <property type="component" value="Unassembled WGS sequence"/>
</dbReference>
<feature type="domain" description="Carbohydrate-binding module family 96" evidence="5">
    <location>
        <begin position="72"/>
        <end position="183"/>
    </location>
</feature>
<evidence type="ECO:0000313" key="7">
    <source>
        <dbReference type="Proteomes" id="UP001500307"/>
    </source>
</evidence>
<reference evidence="7" key="1">
    <citation type="journal article" date="2019" name="Int. J. Syst. Evol. Microbiol.">
        <title>The Global Catalogue of Microorganisms (GCM) 10K type strain sequencing project: providing services to taxonomists for standard genome sequencing and annotation.</title>
        <authorList>
            <consortium name="The Broad Institute Genomics Platform"/>
            <consortium name="The Broad Institute Genome Sequencing Center for Infectious Disease"/>
            <person name="Wu L."/>
            <person name="Ma J."/>
        </authorList>
    </citation>
    <scope>NUCLEOTIDE SEQUENCE [LARGE SCALE GENOMIC DNA]</scope>
    <source>
        <strain evidence="7">JCM 3175</strain>
    </source>
</reference>
<name>A0ABP8SHR1_9ACTN</name>
<keyword evidence="7" id="KW-1185">Reference proteome</keyword>
<comment type="subcellular location">
    <subcellularLocation>
        <location evidence="1">Secreted</location>
    </subcellularLocation>
</comment>
<evidence type="ECO:0000256" key="1">
    <source>
        <dbReference type="ARBA" id="ARBA00004613"/>
    </source>
</evidence>
<dbReference type="EMBL" id="BAABGU010000012">
    <property type="protein sequence ID" value="GAA4569360.1"/>
    <property type="molecule type" value="Genomic_DNA"/>
</dbReference>